<dbReference type="InterPro" id="IPR045063">
    <property type="entry name" value="Dynamin_N"/>
</dbReference>
<dbReference type="PANTHER" id="PTHR42698">
    <property type="entry name" value="GTPASE ERA"/>
    <property type="match status" value="1"/>
</dbReference>
<dbReference type="EMBL" id="ACFG01000034">
    <property type="protein sequence ID" value="EEH63408.1"/>
    <property type="molecule type" value="Genomic_DNA"/>
</dbReference>
<sequence length="575" mass="62298">MVEISSLSRLSTTLKDLAFIFPQADFQEAEAKRKRVIHKLDNHMLPRLRNLNAPLVCVLAGSTGSGKSTIVNSLLQTQVASASAVRPTTRRPLLLHAPADAVWFKGTTVLPQLAKVRVEAGAPPTPVTVGNHSEIEIREHASLLAGLALIDAPDFDSIAEENRVLSRQLLDVADMWIFVTTATRYADALPWEILKEAKSRNITIAVVLNRTPEAALAEIQQDLQRLLTEAGLENLPLIAIPELPLENGFIPPQKVAKLSEWMLSFAADSQVRIATAMRSLLGTGRLLVADAQDVKTALDRQFLLVADAHSVVDTEARHAVQRVSTLSADGSLLKGEVLARWQEIVGVSELSQIIERGIGLFKFRLKSFFTGQKPELNSLEVALESSLQTIVASELLVAESRVRKVWAGNPQMRELEAQIPDLDVDAVEARAKEITLRWQHNLLELIRSEGGSRRTTARVMAAGVNLLGVALMIVIFASTGGITGAEIGVAGTTSVVAQKLLEVIFGDQAVKAMTAKAHSDLVAQVSTFYESELAKLRAGIPQVADSAELSGDLTAAQDTLNELENEVRARLGKAL</sequence>
<keyword evidence="4" id="KW-1185">Reference proteome</keyword>
<accession>C0W1P2</accession>
<dbReference type="GO" id="GO:0005525">
    <property type="term" value="F:GTP binding"/>
    <property type="evidence" value="ECO:0007669"/>
    <property type="project" value="InterPro"/>
</dbReference>
<name>C0W1P2_9ACTO</name>
<dbReference type="OrthoDB" id="207675at2"/>
<dbReference type="GO" id="GO:0043024">
    <property type="term" value="F:ribosomal small subunit binding"/>
    <property type="evidence" value="ECO:0007669"/>
    <property type="project" value="TreeGrafter"/>
</dbReference>
<dbReference type="AlphaFoldDB" id="C0W1P2"/>
<dbReference type="CDD" id="cd00882">
    <property type="entry name" value="Ras_like_GTPase"/>
    <property type="match status" value="1"/>
</dbReference>
<dbReference type="STRING" id="525245.HMPREF0044_1332"/>
<gene>
    <name evidence="3" type="ORF">HMPREF0044_1332</name>
</gene>
<feature type="coiled-coil region" evidence="1">
    <location>
        <begin position="546"/>
        <end position="573"/>
    </location>
</feature>
<protein>
    <recommendedName>
        <fullName evidence="2">Dynamin N-terminal domain-containing protein</fullName>
    </recommendedName>
</protein>
<dbReference type="PANTHER" id="PTHR42698:SF1">
    <property type="entry name" value="GTPASE ERA, MITOCHONDRIAL"/>
    <property type="match status" value="1"/>
</dbReference>
<dbReference type="InterPro" id="IPR027417">
    <property type="entry name" value="P-loop_NTPase"/>
</dbReference>
<dbReference type="Pfam" id="PF00350">
    <property type="entry name" value="Dynamin_N"/>
    <property type="match status" value="1"/>
</dbReference>
<dbReference type="SUPFAM" id="SSF52540">
    <property type="entry name" value="P-loop containing nucleoside triphosphate hydrolases"/>
    <property type="match status" value="1"/>
</dbReference>
<evidence type="ECO:0000259" key="2">
    <source>
        <dbReference type="Pfam" id="PF00350"/>
    </source>
</evidence>
<reference evidence="3 4" key="1">
    <citation type="submission" date="2009-01" db="EMBL/GenBank/DDBJ databases">
        <authorList>
            <person name="Qin X."/>
            <person name="Bachman B."/>
            <person name="Battles P."/>
            <person name="Bell A."/>
            <person name="Bess C."/>
            <person name="Bickham C."/>
            <person name="Chaboub L."/>
            <person name="Chen D."/>
            <person name="Coyle M."/>
            <person name="Deiros D.R."/>
            <person name="Dinh H."/>
            <person name="Forbes L."/>
            <person name="Fowler G."/>
            <person name="Francisco L."/>
            <person name="Fu Q."/>
            <person name="Gubbala S."/>
            <person name="Hale W."/>
            <person name="Han Y."/>
            <person name="Hemphill L."/>
            <person name="Highlander S.K."/>
            <person name="Hirani K."/>
            <person name="Hogues M."/>
            <person name="Jackson L."/>
            <person name="Jakkamsetti A."/>
            <person name="Javaid M."/>
            <person name="Jiang H."/>
            <person name="Korchina V."/>
            <person name="Kovar C."/>
            <person name="Lara F."/>
            <person name="Lee S."/>
            <person name="Mata R."/>
            <person name="Mathew T."/>
            <person name="Moen C."/>
            <person name="Morales K."/>
            <person name="Munidasa M."/>
            <person name="Nazareth L."/>
            <person name="Ngo R."/>
            <person name="Nguyen L."/>
            <person name="Okwuonu G."/>
            <person name="Ongeri F."/>
            <person name="Patil S."/>
            <person name="Petrosino J."/>
            <person name="Pham C."/>
            <person name="Pham P."/>
            <person name="Pu L.-L."/>
            <person name="Puazo M."/>
            <person name="Raj R."/>
            <person name="Reid J."/>
            <person name="Rouhana J."/>
            <person name="Saada N."/>
            <person name="Shang Y."/>
            <person name="Simmons D."/>
            <person name="Thornton R."/>
            <person name="Warren J."/>
            <person name="Weissenberger G."/>
            <person name="Zhang J."/>
            <person name="Zhang L."/>
            <person name="Zhou C."/>
            <person name="Zhu D."/>
            <person name="Muzny D."/>
            <person name="Worley K."/>
            <person name="Gibbs R."/>
        </authorList>
    </citation>
    <scope>NUCLEOTIDE SEQUENCE [LARGE SCALE GENOMIC DNA]</scope>
    <source>
        <strain evidence="3 4">DSM 15436</strain>
    </source>
</reference>
<proteinExistence type="predicted"/>
<dbReference type="RefSeq" id="WP_006546190.1">
    <property type="nucleotide sequence ID" value="NZ_DS999540.1"/>
</dbReference>
<dbReference type="InterPro" id="IPR005662">
    <property type="entry name" value="GTPase_Era-like"/>
</dbReference>
<evidence type="ECO:0000256" key="1">
    <source>
        <dbReference type="SAM" id="Coils"/>
    </source>
</evidence>
<evidence type="ECO:0000313" key="3">
    <source>
        <dbReference type="EMBL" id="EEH63408.1"/>
    </source>
</evidence>
<evidence type="ECO:0000313" key="4">
    <source>
        <dbReference type="Proteomes" id="UP000010301"/>
    </source>
</evidence>
<comment type="caution">
    <text evidence="3">The sequence shown here is derived from an EMBL/GenBank/DDBJ whole genome shotgun (WGS) entry which is preliminary data.</text>
</comment>
<dbReference type="eggNOG" id="COG0699">
    <property type="taxonomic scope" value="Bacteria"/>
</dbReference>
<dbReference type="GO" id="GO:0000028">
    <property type="term" value="P:ribosomal small subunit assembly"/>
    <property type="evidence" value="ECO:0007669"/>
    <property type="project" value="TreeGrafter"/>
</dbReference>
<dbReference type="HOGENOM" id="CLU_019886_0_0_11"/>
<organism evidence="3 4">
    <name type="scientific">Gleimia coleocanis DSM 15436</name>
    <dbReference type="NCBI Taxonomy" id="525245"/>
    <lineage>
        <taxon>Bacteria</taxon>
        <taxon>Bacillati</taxon>
        <taxon>Actinomycetota</taxon>
        <taxon>Actinomycetes</taxon>
        <taxon>Actinomycetales</taxon>
        <taxon>Actinomycetaceae</taxon>
        <taxon>Gleimia</taxon>
    </lineage>
</organism>
<feature type="domain" description="Dynamin N-terminal" evidence="2">
    <location>
        <begin position="59"/>
        <end position="208"/>
    </location>
</feature>
<dbReference type="GO" id="GO:0005829">
    <property type="term" value="C:cytosol"/>
    <property type="evidence" value="ECO:0007669"/>
    <property type="project" value="TreeGrafter"/>
</dbReference>
<dbReference type="GO" id="GO:0019843">
    <property type="term" value="F:rRNA binding"/>
    <property type="evidence" value="ECO:0007669"/>
    <property type="project" value="TreeGrafter"/>
</dbReference>
<keyword evidence="1" id="KW-0175">Coiled coil</keyword>
<dbReference type="Gene3D" id="3.40.50.300">
    <property type="entry name" value="P-loop containing nucleotide triphosphate hydrolases"/>
    <property type="match status" value="1"/>
</dbReference>
<dbReference type="Proteomes" id="UP000010301">
    <property type="component" value="Unassembled WGS sequence"/>
</dbReference>